<feature type="region of interest" description="Disordered" evidence="1">
    <location>
        <begin position="419"/>
        <end position="512"/>
    </location>
</feature>
<gene>
    <name evidence="2" type="ORF">CAC42_8139</name>
</gene>
<dbReference type="Proteomes" id="UP000243797">
    <property type="component" value="Unassembled WGS sequence"/>
</dbReference>
<reference evidence="2 3" key="1">
    <citation type="submission" date="2017-06" db="EMBL/GenBank/DDBJ databases">
        <title>Draft genome sequence of a variant of Elsinoe murrayae.</title>
        <authorList>
            <person name="Cheng Q."/>
        </authorList>
    </citation>
    <scope>NUCLEOTIDE SEQUENCE [LARGE SCALE GENOMIC DNA]</scope>
    <source>
        <strain evidence="2 3">CQ-2017a</strain>
    </source>
</reference>
<feature type="compositionally biased region" description="Basic and acidic residues" evidence="1">
    <location>
        <begin position="13"/>
        <end position="25"/>
    </location>
</feature>
<proteinExistence type="predicted"/>
<dbReference type="InParanoid" id="A0A2K1QJ07"/>
<dbReference type="OrthoDB" id="3936351at2759"/>
<name>A0A2K1QJ07_9PEZI</name>
<evidence type="ECO:0000256" key="1">
    <source>
        <dbReference type="SAM" id="MobiDB-lite"/>
    </source>
</evidence>
<sequence length="847" mass="94096">MASPNDHLPVKRKSVDPTDNADSRAVKRHRPSSFKDSSAVGSSSRYKTDSPAFSLSQRPSATANRRSIDLTSPPRLLNYQTDDPDSAYKKLFETHDNRQTQTPTAVFQKSKVTHRGPFVEDDDTSDHDGHPHSAAPTVKVLTSSIPSRSHALEVQRSAIKQLQQGRLGSVNIKREDDRNSVISTPNILYDLTVSDDEISAHTPHTEKSAAFRPPPGDDNIDKKQPAQQKPKDIQAELRQSGPRIPISLRHDNPAIDTATVERHASAGATRSVVGTATKHGFEFQTAHQNRFKAKTGDGDHQFRNNDQSTKSIRRHAEEELANSSLESSDDAIVRASAPGTTIVKELSTQEYRQRMSRWSKPRENVDVDRYIAEGAKRGAQARTIAERLNAILEMRGQPKLMPKEVQSKAMNLTGIHIALHNHSRKPNKTFHKPASEATERDDDIGDLSAPVSPSRPKTVKQDSRKQPSRPTTGGKQPLPQWKRSYLSTLFADASDTDSDSDSDEPNLPREDRYQIYDDFKTGGTRLVRRPVRVYTVHKSAIRKAELNPDAGDAEEDWIKEREEVGLAMTDLEAAEQAAIAAVVLPTREFELKTTIVKGYPRRRLETSEVVVVVWIEAEDRYETDIRMEEGAKRREGTEYAIRETVRVEWNGEDVRETVSVTGRAVRAGEAGRTPEEDVGASSSEGRGEAAVEDPDMLDLLGEGRPAGDTKEKAVANAGEVASASARTPSSMLLSAEELRDRTYGSLEEANHVAARYVLEKMVLAFPPRLRNLDDLSAWKAQQTKTLLDLRDSATRDGEAFVQETVREAKKNDFPEPVGRSLPQEDVARALVVWKVEVVQRVHNGALN</sequence>
<feature type="compositionally biased region" description="Basic residues" evidence="1">
    <location>
        <begin position="419"/>
        <end position="431"/>
    </location>
</feature>
<feature type="region of interest" description="Disordered" evidence="1">
    <location>
        <begin position="660"/>
        <end position="711"/>
    </location>
</feature>
<evidence type="ECO:0000313" key="3">
    <source>
        <dbReference type="Proteomes" id="UP000243797"/>
    </source>
</evidence>
<organism evidence="2 3">
    <name type="scientific">Sphaceloma murrayae</name>
    <dbReference type="NCBI Taxonomy" id="2082308"/>
    <lineage>
        <taxon>Eukaryota</taxon>
        <taxon>Fungi</taxon>
        <taxon>Dikarya</taxon>
        <taxon>Ascomycota</taxon>
        <taxon>Pezizomycotina</taxon>
        <taxon>Dothideomycetes</taxon>
        <taxon>Dothideomycetidae</taxon>
        <taxon>Myriangiales</taxon>
        <taxon>Elsinoaceae</taxon>
        <taxon>Sphaceloma</taxon>
    </lineage>
</organism>
<feature type="compositionally biased region" description="Acidic residues" evidence="1">
    <location>
        <begin position="494"/>
        <end position="504"/>
    </location>
</feature>
<evidence type="ECO:0000313" key="2">
    <source>
        <dbReference type="EMBL" id="PNS15138.1"/>
    </source>
</evidence>
<feature type="compositionally biased region" description="Polar residues" evidence="1">
    <location>
        <begin position="34"/>
        <end position="65"/>
    </location>
</feature>
<keyword evidence="3" id="KW-1185">Reference proteome</keyword>
<accession>A0A2K1QJ07</accession>
<dbReference type="EMBL" id="NKHZ01000080">
    <property type="protein sequence ID" value="PNS15138.1"/>
    <property type="molecule type" value="Genomic_DNA"/>
</dbReference>
<feature type="region of interest" description="Disordered" evidence="1">
    <location>
        <begin position="115"/>
        <end position="135"/>
    </location>
</feature>
<protein>
    <submittedName>
        <fullName evidence="2">Uncharacterized protein</fullName>
    </submittedName>
</protein>
<comment type="caution">
    <text evidence="2">The sequence shown here is derived from an EMBL/GenBank/DDBJ whole genome shotgun (WGS) entry which is preliminary data.</text>
</comment>
<feature type="region of interest" description="Disordered" evidence="1">
    <location>
        <begin position="1"/>
        <end position="83"/>
    </location>
</feature>
<feature type="region of interest" description="Disordered" evidence="1">
    <location>
        <begin position="202"/>
        <end position="252"/>
    </location>
</feature>
<feature type="compositionally biased region" description="Basic and acidic residues" evidence="1">
    <location>
        <begin position="219"/>
        <end position="235"/>
    </location>
</feature>
<dbReference type="AlphaFoldDB" id="A0A2K1QJ07"/>